<dbReference type="AlphaFoldDB" id="A0A2U9CF33"/>
<proteinExistence type="predicted"/>
<organism evidence="1 2">
    <name type="scientific">Scophthalmus maximus</name>
    <name type="common">Turbot</name>
    <name type="synonym">Psetta maxima</name>
    <dbReference type="NCBI Taxonomy" id="52904"/>
    <lineage>
        <taxon>Eukaryota</taxon>
        <taxon>Metazoa</taxon>
        <taxon>Chordata</taxon>
        <taxon>Craniata</taxon>
        <taxon>Vertebrata</taxon>
        <taxon>Euteleostomi</taxon>
        <taxon>Actinopterygii</taxon>
        <taxon>Neopterygii</taxon>
        <taxon>Teleostei</taxon>
        <taxon>Neoteleostei</taxon>
        <taxon>Acanthomorphata</taxon>
        <taxon>Carangaria</taxon>
        <taxon>Pleuronectiformes</taxon>
        <taxon>Pleuronectoidei</taxon>
        <taxon>Scophthalmidae</taxon>
        <taxon>Scophthalmus</taxon>
    </lineage>
</organism>
<accession>A0A2U9CF33</accession>
<evidence type="ECO:0000313" key="2">
    <source>
        <dbReference type="Proteomes" id="UP000246464"/>
    </source>
</evidence>
<evidence type="ECO:0000313" key="1">
    <source>
        <dbReference type="EMBL" id="AWP14296.1"/>
    </source>
</evidence>
<keyword evidence="2" id="KW-1185">Reference proteome</keyword>
<dbReference type="EMBL" id="CP026257">
    <property type="protein sequence ID" value="AWP14296.1"/>
    <property type="molecule type" value="Genomic_DNA"/>
</dbReference>
<reference evidence="1 2" key="1">
    <citation type="submission" date="2017-12" db="EMBL/GenBank/DDBJ databases">
        <title>Integrating genomic resources of turbot (Scophthalmus maximus) in depth evaluation of genetic and physical mapping variation across individuals.</title>
        <authorList>
            <person name="Martinez P."/>
        </authorList>
    </citation>
    <scope>NUCLEOTIDE SEQUENCE [LARGE SCALE GENOMIC DNA]</scope>
</reference>
<gene>
    <name evidence="1" type="ORF">SMAX5B_008676</name>
</gene>
<protein>
    <submittedName>
        <fullName evidence="1">Uncharacterized protein</fullName>
    </submittedName>
</protein>
<dbReference type="Proteomes" id="UP000246464">
    <property type="component" value="Chromosome 15"/>
</dbReference>
<name>A0A2U9CF33_SCOMX</name>
<sequence length="136" mass="14814">MKERVIAFEGASKHLGSKAVATAADFLGWAHSTPAAVCPWPPKHRAQIPGGRWAHTGSFHSQKPNYGSVRMGAGIMVTGCETHQDPCAPLGGDTWPRDPLTDLHTAGRQFTHQPSSLTPRWQLLARCPPCSVRQKR</sequence>